<name>A0A0V1IBR7_TRIPS</name>
<evidence type="ECO:0000313" key="2">
    <source>
        <dbReference type="Proteomes" id="UP000054805"/>
    </source>
</evidence>
<protein>
    <submittedName>
        <fullName evidence="1">Uncharacterized protein</fullName>
    </submittedName>
</protein>
<dbReference type="EMBL" id="JYDS01000245">
    <property type="protein sequence ID" value="KRZ20280.1"/>
    <property type="molecule type" value="Genomic_DNA"/>
</dbReference>
<organism evidence="1 2">
    <name type="scientific">Trichinella pseudospiralis</name>
    <name type="common">Parasitic roundworm</name>
    <dbReference type="NCBI Taxonomy" id="6337"/>
    <lineage>
        <taxon>Eukaryota</taxon>
        <taxon>Metazoa</taxon>
        <taxon>Ecdysozoa</taxon>
        <taxon>Nematoda</taxon>
        <taxon>Enoplea</taxon>
        <taxon>Dorylaimia</taxon>
        <taxon>Trichinellida</taxon>
        <taxon>Trichinellidae</taxon>
        <taxon>Trichinella</taxon>
    </lineage>
</organism>
<proteinExistence type="predicted"/>
<keyword evidence="2" id="KW-1185">Reference proteome</keyword>
<evidence type="ECO:0000313" key="1">
    <source>
        <dbReference type="EMBL" id="KRZ20280.1"/>
    </source>
</evidence>
<dbReference type="AlphaFoldDB" id="A0A0V1IBR7"/>
<dbReference type="Proteomes" id="UP000054805">
    <property type="component" value="Unassembled WGS sequence"/>
</dbReference>
<gene>
    <name evidence="1" type="ORF">T4B_4809</name>
</gene>
<sequence>MTNKKKKKKKKKIKGVLYSAKKKFKIKSFKHAPYRCRLFFVRAVEVVHFGHLVSHAEDNCILERVPVINAETTLRILGMLTSDALENVVQLGRPVEVTKRQRDYLDKFQSL</sequence>
<reference evidence="1 2" key="1">
    <citation type="submission" date="2015-01" db="EMBL/GenBank/DDBJ databases">
        <title>Evolution of Trichinella species and genotypes.</title>
        <authorList>
            <person name="Korhonen P.K."/>
            <person name="Edoardo P."/>
            <person name="Giuseppe L.R."/>
            <person name="Gasser R.B."/>
        </authorList>
    </citation>
    <scope>NUCLEOTIDE SEQUENCE [LARGE SCALE GENOMIC DNA]</scope>
    <source>
        <strain evidence="1">ISS588</strain>
    </source>
</reference>
<accession>A0A0V1IBR7</accession>
<comment type="caution">
    <text evidence="1">The sequence shown here is derived from an EMBL/GenBank/DDBJ whole genome shotgun (WGS) entry which is preliminary data.</text>
</comment>